<dbReference type="GO" id="GO:0061630">
    <property type="term" value="F:ubiquitin protein ligase activity"/>
    <property type="evidence" value="ECO:0007669"/>
    <property type="project" value="UniProtKB-EC"/>
</dbReference>
<dbReference type="CDD" id="cd16796">
    <property type="entry name" value="RING-H2_RNF13"/>
    <property type="match status" value="1"/>
</dbReference>
<evidence type="ECO:0000256" key="11">
    <source>
        <dbReference type="ARBA" id="ARBA00046288"/>
    </source>
</evidence>
<dbReference type="Gene3D" id="3.30.40.10">
    <property type="entry name" value="Zinc/RING finger domain, C3HC4 (zinc finger)"/>
    <property type="match status" value="1"/>
</dbReference>
<dbReference type="GO" id="GO:0012505">
    <property type="term" value="C:endomembrane system"/>
    <property type="evidence" value="ECO:0007669"/>
    <property type="project" value="UniProtKB-SubCell"/>
</dbReference>
<keyword evidence="9 13" id="KW-0472">Membrane</keyword>
<comment type="catalytic activity">
    <reaction evidence="1">
        <text>S-ubiquitinyl-[E2 ubiquitin-conjugating enzyme]-L-cysteine + [acceptor protein]-L-lysine = [E2 ubiquitin-conjugating enzyme]-L-cysteine + N(6)-ubiquitinyl-[acceptor protein]-L-lysine.</text>
        <dbReference type="EC" id="2.3.2.27"/>
    </reaction>
</comment>
<keyword evidence="7" id="KW-0862">Zinc</keyword>
<dbReference type="GO" id="GO:0008270">
    <property type="term" value="F:zinc ion binding"/>
    <property type="evidence" value="ECO:0007669"/>
    <property type="project" value="UniProtKB-KW"/>
</dbReference>
<accession>A0A8C2UKA6</accession>
<organism evidence="15 16">
    <name type="scientific">Chinchilla lanigera</name>
    <name type="common">Long-tailed chinchilla</name>
    <name type="synonym">Chinchilla villidera</name>
    <dbReference type="NCBI Taxonomy" id="34839"/>
    <lineage>
        <taxon>Eukaryota</taxon>
        <taxon>Metazoa</taxon>
        <taxon>Chordata</taxon>
        <taxon>Craniata</taxon>
        <taxon>Vertebrata</taxon>
        <taxon>Euteleostomi</taxon>
        <taxon>Mammalia</taxon>
        <taxon>Eutheria</taxon>
        <taxon>Euarchontoglires</taxon>
        <taxon>Glires</taxon>
        <taxon>Rodentia</taxon>
        <taxon>Hystricomorpha</taxon>
        <taxon>Chinchillidae</taxon>
        <taxon>Chinchilla</taxon>
    </lineage>
</organism>
<evidence type="ECO:0000256" key="9">
    <source>
        <dbReference type="ARBA" id="ARBA00023136"/>
    </source>
</evidence>
<dbReference type="AlphaFoldDB" id="A0A8C2UKA6"/>
<keyword evidence="5" id="KW-0732">Signal</keyword>
<evidence type="ECO:0000256" key="6">
    <source>
        <dbReference type="ARBA" id="ARBA00022771"/>
    </source>
</evidence>
<evidence type="ECO:0000256" key="10">
    <source>
        <dbReference type="ARBA" id="ARBA00023180"/>
    </source>
</evidence>
<dbReference type="Proteomes" id="UP000694398">
    <property type="component" value="Unassembled WGS sequence"/>
</dbReference>
<dbReference type="GO" id="GO:0005737">
    <property type="term" value="C:cytoplasm"/>
    <property type="evidence" value="ECO:0007669"/>
    <property type="project" value="UniProtKB-ARBA"/>
</dbReference>
<keyword evidence="6" id="KW-0863">Zinc-finger</keyword>
<keyword evidence="4" id="KW-0479">Metal-binding</keyword>
<reference evidence="15" key="1">
    <citation type="submission" date="2025-08" db="UniProtKB">
        <authorList>
            <consortium name="Ensembl"/>
        </authorList>
    </citation>
    <scope>IDENTIFICATION</scope>
</reference>
<evidence type="ECO:0000313" key="15">
    <source>
        <dbReference type="Ensembl" id="ENSCLAP00000001316.1"/>
    </source>
</evidence>
<feature type="domain" description="RING-type" evidence="14">
    <location>
        <begin position="206"/>
        <end position="249"/>
    </location>
</feature>
<evidence type="ECO:0000256" key="4">
    <source>
        <dbReference type="ARBA" id="ARBA00022723"/>
    </source>
</evidence>
<dbReference type="PANTHER" id="PTHR46539:SF1">
    <property type="entry name" value="E3 UBIQUITIN-PROTEIN LIGASE ATL42"/>
    <property type="match status" value="1"/>
</dbReference>
<reference evidence="15" key="2">
    <citation type="submission" date="2025-09" db="UniProtKB">
        <authorList>
            <consortium name="Ensembl"/>
        </authorList>
    </citation>
    <scope>IDENTIFICATION</scope>
</reference>
<evidence type="ECO:0000256" key="2">
    <source>
        <dbReference type="ARBA" id="ARBA00012483"/>
    </source>
</evidence>
<evidence type="ECO:0000256" key="13">
    <source>
        <dbReference type="SAM" id="Phobius"/>
    </source>
</evidence>
<sequence>SFLNLLPVGEDILGYSFENESQTFNDLPAKFGYRPPAEASQLLGLHGFLIISKPENACEPIMPPPVQDNSSGTFIVLISRLDCNFDIKVLNTSLAWYPMTVSTVDVLKKIDIPSIFIGESSANSLKDEFTYKNEGHIFLVPEFSLPLECYLIFFLIIVGVCIILIAIFMIITFVQDRPRARRNRLGSDQLKKLPGHKFKKGDEYDVCATCLDEFEDGDKLRILLCSHAYHCKYVDPWLTKTKKTCLVCKQKVVPSQVSEHIHLLRHLASVNAKSFGALSESYSNQNTTESSDFEDDDNEDTDSSEAENKVNEHGVVVQLLPNGERDCNIPNTV</sequence>
<dbReference type="Pfam" id="PF13639">
    <property type="entry name" value="zf-RING_2"/>
    <property type="match status" value="1"/>
</dbReference>
<evidence type="ECO:0000259" key="14">
    <source>
        <dbReference type="Pfam" id="PF13639"/>
    </source>
</evidence>
<name>A0A8C2UKA6_CHILA</name>
<evidence type="ECO:0000256" key="12">
    <source>
        <dbReference type="SAM" id="MobiDB-lite"/>
    </source>
</evidence>
<feature type="region of interest" description="Disordered" evidence="12">
    <location>
        <begin position="281"/>
        <end position="313"/>
    </location>
</feature>
<dbReference type="FunFam" id="3.30.40.10:FF:000824">
    <property type="entry name" value="E3 ubiquitin-protein ligase RNF13"/>
    <property type="match status" value="1"/>
</dbReference>
<evidence type="ECO:0000256" key="3">
    <source>
        <dbReference type="ARBA" id="ARBA00022692"/>
    </source>
</evidence>
<evidence type="ECO:0000256" key="5">
    <source>
        <dbReference type="ARBA" id="ARBA00022729"/>
    </source>
</evidence>
<dbReference type="EC" id="2.3.2.27" evidence="2"/>
<dbReference type="Gene3D" id="3.50.30.30">
    <property type="match status" value="1"/>
</dbReference>
<evidence type="ECO:0000313" key="16">
    <source>
        <dbReference type="Proteomes" id="UP000694398"/>
    </source>
</evidence>
<dbReference type="CDD" id="cd02123">
    <property type="entry name" value="PA_C_RZF_like"/>
    <property type="match status" value="1"/>
</dbReference>
<dbReference type="InterPro" id="IPR013083">
    <property type="entry name" value="Znf_RING/FYVE/PHD"/>
</dbReference>
<dbReference type="GeneTree" id="ENSGT00940000154942"/>
<evidence type="ECO:0000256" key="7">
    <source>
        <dbReference type="ARBA" id="ARBA00022833"/>
    </source>
</evidence>
<protein>
    <recommendedName>
        <fullName evidence="2">RING-type E3 ubiquitin transferase</fullName>
        <ecNumber evidence="2">2.3.2.27</ecNumber>
    </recommendedName>
</protein>
<dbReference type="Ensembl" id="ENSCLAT00000001358.1">
    <property type="protein sequence ID" value="ENSCLAP00000001316.1"/>
    <property type="gene ID" value="ENSCLAG00000001000.1"/>
</dbReference>
<keyword evidence="8 13" id="KW-1133">Transmembrane helix</keyword>
<dbReference type="PANTHER" id="PTHR46539">
    <property type="entry name" value="E3 UBIQUITIN-PROTEIN LIGASE ATL42"/>
    <property type="match status" value="1"/>
</dbReference>
<feature type="compositionally biased region" description="Acidic residues" evidence="12">
    <location>
        <begin position="291"/>
        <end position="305"/>
    </location>
</feature>
<dbReference type="OMA" id="TIENDPM"/>
<keyword evidence="16" id="KW-1185">Reference proteome</keyword>
<evidence type="ECO:0000256" key="8">
    <source>
        <dbReference type="ARBA" id="ARBA00022989"/>
    </source>
</evidence>
<comment type="subcellular location">
    <subcellularLocation>
        <location evidence="11">Endomembrane system</location>
        <topology evidence="11">Single-pass type I membrane protein</topology>
    </subcellularLocation>
</comment>
<dbReference type="InterPro" id="IPR044744">
    <property type="entry name" value="ZNRF4/RNF13/RNF167_PA"/>
</dbReference>
<evidence type="ECO:0000256" key="1">
    <source>
        <dbReference type="ARBA" id="ARBA00000900"/>
    </source>
</evidence>
<dbReference type="InterPro" id="IPR001841">
    <property type="entry name" value="Znf_RING"/>
</dbReference>
<feature type="transmembrane region" description="Helical" evidence="13">
    <location>
        <begin position="150"/>
        <end position="174"/>
    </location>
</feature>
<keyword evidence="3 13" id="KW-0812">Transmembrane</keyword>
<keyword evidence="10" id="KW-0325">Glycoprotein</keyword>
<proteinExistence type="predicted"/>
<dbReference type="SUPFAM" id="SSF57850">
    <property type="entry name" value="RING/U-box"/>
    <property type="match status" value="1"/>
</dbReference>